<keyword evidence="3" id="KW-0472">Membrane</keyword>
<keyword evidence="3" id="KW-0812">Transmembrane</keyword>
<feature type="region of interest" description="Disordered" evidence="2">
    <location>
        <begin position="44"/>
        <end position="66"/>
    </location>
</feature>
<organism evidence="5">
    <name type="scientific">Auxenochlorella protothecoides</name>
    <name type="common">Green microalga</name>
    <name type="synonym">Chlorella protothecoides</name>
    <dbReference type="NCBI Taxonomy" id="3075"/>
    <lineage>
        <taxon>Eukaryota</taxon>
        <taxon>Viridiplantae</taxon>
        <taxon>Chlorophyta</taxon>
        <taxon>core chlorophytes</taxon>
        <taxon>Trebouxiophyceae</taxon>
        <taxon>Chlorellales</taxon>
        <taxon>Chlorellaceae</taxon>
        <taxon>Auxenochlorella</taxon>
    </lineage>
</organism>
<gene>
    <name evidence="5" type="ORF">g.3274</name>
</gene>
<dbReference type="EMBL" id="GDKF01006463">
    <property type="protein sequence ID" value="JAT72159.1"/>
    <property type="molecule type" value="Transcribed_RNA"/>
</dbReference>
<feature type="non-terminal residue" evidence="5">
    <location>
        <position position="1"/>
    </location>
</feature>
<evidence type="ECO:0000256" key="3">
    <source>
        <dbReference type="SAM" id="Phobius"/>
    </source>
</evidence>
<reference evidence="5" key="1">
    <citation type="submission" date="2015-08" db="EMBL/GenBank/DDBJ databases">
        <authorList>
            <person name="Babu N.S."/>
            <person name="Beckwith C.J."/>
            <person name="Beseler K.G."/>
            <person name="Brison A."/>
            <person name="Carone J.V."/>
            <person name="Caskin T.P."/>
            <person name="Diamond M."/>
            <person name="Durham M.E."/>
            <person name="Foxe J.M."/>
            <person name="Go M."/>
            <person name="Henderson B.A."/>
            <person name="Jones I.B."/>
            <person name="McGettigan J.A."/>
            <person name="Micheletti S.J."/>
            <person name="Nasrallah M.E."/>
            <person name="Ortiz D."/>
            <person name="Piller C.R."/>
            <person name="Privatt S.R."/>
            <person name="Schneider S.L."/>
            <person name="Sharp S."/>
            <person name="Smith T.C."/>
            <person name="Stanton J.D."/>
            <person name="Ullery H.E."/>
            <person name="Wilson R.J."/>
            <person name="Serrano M.G."/>
            <person name="Buck G."/>
            <person name="Lee V."/>
            <person name="Wang Y."/>
            <person name="Carvalho R."/>
            <person name="Voegtly L."/>
            <person name="Shi R."/>
            <person name="Duckworth R."/>
            <person name="Johnson A."/>
            <person name="Loviza R."/>
            <person name="Walstead R."/>
            <person name="Shah Z."/>
            <person name="Kiflezghi M."/>
            <person name="Wade K."/>
            <person name="Ball S.L."/>
            <person name="Bradley K.W."/>
            <person name="Asai D.J."/>
            <person name="Bowman C.A."/>
            <person name="Russell D.A."/>
            <person name="Pope W.H."/>
            <person name="Jacobs-Sera D."/>
            <person name="Hendrix R.W."/>
            <person name="Hatfull G.F."/>
        </authorList>
    </citation>
    <scope>NUCLEOTIDE SEQUENCE</scope>
</reference>
<protein>
    <recommendedName>
        <fullName evidence="4">Cyanobacterial aminoacyl-tRNA synthetase CAAD domain-containing protein</fullName>
    </recommendedName>
</protein>
<dbReference type="InterPro" id="IPR025564">
    <property type="entry name" value="CAAD_dom"/>
</dbReference>
<evidence type="ECO:0000259" key="4">
    <source>
        <dbReference type="Pfam" id="PF14159"/>
    </source>
</evidence>
<proteinExistence type="predicted"/>
<name>A0A1D1ZZ01_AUXPR</name>
<feature type="transmembrane region" description="Helical" evidence="3">
    <location>
        <begin position="109"/>
        <end position="130"/>
    </location>
</feature>
<dbReference type="PANTHER" id="PTHR33222">
    <property type="match status" value="1"/>
</dbReference>
<dbReference type="GO" id="GO:0009535">
    <property type="term" value="C:chloroplast thylakoid membrane"/>
    <property type="evidence" value="ECO:0007669"/>
    <property type="project" value="TreeGrafter"/>
</dbReference>
<feature type="transmembrane region" description="Helical" evidence="3">
    <location>
        <begin position="136"/>
        <end position="156"/>
    </location>
</feature>
<dbReference type="AlphaFoldDB" id="A0A1D1ZZ01"/>
<feature type="domain" description="Cyanobacterial aminoacyl-tRNA synthetase CAAD" evidence="4">
    <location>
        <begin position="95"/>
        <end position="178"/>
    </location>
</feature>
<dbReference type="InterPro" id="IPR033344">
    <property type="entry name" value="CURT1"/>
</dbReference>
<dbReference type="PANTHER" id="PTHR33222:SF4">
    <property type="entry name" value="PROTEIN CURVATURE THYLAKOID 1A, CHLOROPLASTIC"/>
    <property type="match status" value="1"/>
</dbReference>
<dbReference type="Pfam" id="PF14159">
    <property type="entry name" value="CAAD"/>
    <property type="match status" value="1"/>
</dbReference>
<sequence>AAQRVPFLFPASPISQKISRQIIMMAQAVISGPLNRVSVGLRGTASRPGSLAGRPLAPTSWAPRPTSRPALVRAQKNIRPTANDANVDVDKYVKDLQAKWDKVDNKTSVVVYGVGALVLLWLSSTIVGALNSVPLVPRLLELVGLGYTGWFTYRYLLFKSSREELLDDIESLKSKIAGEIESK</sequence>
<comment type="subcellular location">
    <subcellularLocation>
        <location evidence="1">Membrane</location>
        <topology evidence="1">Multi-pass membrane protein</topology>
    </subcellularLocation>
</comment>
<accession>A0A1D1ZZ01</accession>
<keyword evidence="3" id="KW-1133">Transmembrane helix</keyword>
<evidence type="ECO:0000256" key="2">
    <source>
        <dbReference type="SAM" id="MobiDB-lite"/>
    </source>
</evidence>
<evidence type="ECO:0000256" key="1">
    <source>
        <dbReference type="ARBA" id="ARBA00004141"/>
    </source>
</evidence>
<evidence type="ECO:0000313" key="5">
    <source>
        <dbReference type="EMBL" id="JAT72159.1"/>
    </source>
</evidence>